<evidence type="ECO:0000256" key="1">
    <source>
        <dbReference type="ARBA" id="ARBA00022676"/>
    </source>
</evidence>
<proteinExistence type="predicted"/>
<comment type="caution">
    <text evidence="3">The sequence shown here is derived from an EMBL/GenBank/DDBJ whole genome shotgun (WGS) entry which is preliminary data.</text>
</comment>
<dbReference type="Gene3D" id="3.40.50.2000">
    <property type="entry name" value="Glycogen Phosphorylase B"/>
    <property type="match status" value="2"/>
</dbReference>
<dbReference type="SUPFAM" id="SSF53756">
    <property type="entry name" value="UDP-Glycosyltransferase/glycogen phosphorylase"/>
    <property type="match status" value="1"/>
</dbReference>
<accession>A0ABT0YL67</accession>
<dbReference type="RefSeq" id="WP_251777688.1">
    <property type="nucleotide sequence ID" value="NZ_JAMKFE010000004.1"/>
</dbReference>
<protein>
    <submittedName>
        <fullName evidence="3">Glycosyltransferase family 9 protein</fullName>
    </submittedName>
</protein>
<evidence type="ECO:0000313" key="4">
    <source>
        <dbReference type="Proteomes" id="UP001165541"/>
    </source>
</evidence>
<dbReference type="PANTHER" id="PTHR30160:SF1">
    <property type="entry name" value="LIPOPOLYSACCHARIDE 1,2-N-ACETYLGLUCOSAMINETRANSFERASE-RELATED"/>
    <property type="match status" value="1"/>
</dbReference>
<dbReference type="CDD" id="cd03789">
    <property type="entry name" value="GT9_LPS_heptosyltransferase"/>
    <property type="match status" value="1"/>
</dbReference>
<name>A0ABT0YL67_9BURK</name>
<dbReference type="InterPro" id="IPR002201">
    <property type="entry name" value="Glyco_trans_9"/>
</dbReference>
<evidence type="ECO:0000256" key="2">
    <source>
        <dbReference type="ARBA" id="ARBA00022679"/>
    </source>
</evidence>
<dbReference type="Pfam" id="PF01075">
    <property type="entry name" value="Glyco_transf_9"/>
    <property type="match status" value="1"/>
</dbReference>
<sequence>MPLAEGWRDVRRVLAVRLDNLGDVVMTTPALGAVRESLPEAHIALLCSSSGGAVARHLSDIDETIVYDAPWVKGRAPRAVDDDLEMVERLARRDFDAAVIFTVYTQSALPAAMLCRLAGIPLRLAHSRENPYDLLTHWVPDPEPGQGIRHEVQRQLALVGSVGLRTRDDRLRFNCEEADRAAVQALLPRAGIAPGERFIVVHPGATAASRRYPAQRFGVAADAIARDSGCTVLFTGGRDEEPLVQEAQAAMRQRSVSLAGRLSLGEFAAVLERAQLLVSNNSGPVHLAAALGTPVVDLYALTNPQHTPWRVAHRVLNHDVPCRNCLKSVCPQGHHDCLSKVEPRAVVAAAAELLAERRETHAAGRSPSTEAVYA</sequence>
<dbReference type="EMBL" id="JAMKFE010000004">
    <property type="protein sequence ID" value="MCM5679479.1"/>
    <property type="molecule type" value="Genomic_DNA"/>
</dbReference>
<keyword evidence="4" id="KW-1185">Reference proteome</keyword>
<keyword evidence="1" id="KW-0328">Glycosyltransferase</keyword>
<reference evidence="3" key="1">
    <citation type="submission" date="2022-05" db="EMBL/GenBank/DDBJ databases">
        <title>Schlegelella sp. nov., isolated from mangrove soil.</title>
        <authorList>
            <person name="Liu Y."/>
            <person name="Ge X."/>
            <person name="Liu W."/>
        </authorList>
    </citation>
    <scope>NUCLEOTIDE SEQUENCE</scope>
    <source>
        <strain evidence="3">S2-27</strain>
    </source>
</reference>
<gene>
    <name evidence="3" type="ORF">M8A51_08040</name>
</gene>
<keyword evidence="2" id="KW-0808">Transferase</keyword>
<evidence type="ECO:0000313" key="3">
    <source>
        <dbReference type="EMBL" id="MCM5679479.1"/>
    </source>
</evidence>
<organism evidence="3 4">
    <name type="scientific">Caldimonas mangrovi</name>
    <dbReference type="NCBI Taxonomy" id="2944811"/>
    <lineage>
        <taxon>Bacteria</taxon>
        <taxon>Pseudomonadati</taxon>
        <taxon>Pseudomonadota</taxon>
        <taxon>Betaproteobacteria</taxon>
        <taxon>Burkholderiales</taxon>
        <taxon>Sphaerotilaceae</taxon>
        <taxon>Caldimonas</taxon>
    </lineage>
</organism>
<dbReference type="Proteomes" id="UP001165541">
    <property type="component" value="Unassembled WGS sequence"/>
</dbReference>
<dbReference type="PANTHER" id="PTHR30160">
    <property type="entry name" value="TETRAACYLDISACCHARIDE 4'-KINASE-RELATED"/>
    <property type="match status" value="1"/>
</dbReference>
<dbReference type="InterPro" id="IPR051199">
    <property type="entry name" value="LPS_LOS_Heptosyltrfase"/>
</dbReference>